<dbReference type="InterPro" id="IPR042099">
    <property type="entry name" value="ANL_N_sf"/>
</dbReference>
<dbReference type="PANTHER" id="PTHR43272">
    <property type="entry name" value="LONG-CHAIN-FATTY-ACID--COA LIGASE"/>
    <property type="match status" value="1"/>
</dbReference>
<accession>A0A9W7HJB8</accession>
<dbReference type="GO" id="GO:0016020">
    <property type="term" value="C:membrane"/>
    <property type="evidence" value="ECO:0007669"/>
    <property type="project" value="TreeGrafter"/>
</dbReference>
<feature type="transmembrane region" description="Helical" evidence="3">
    <location>
        <begin position="35"/>
        <end position="54"/>
    </location>
</feature>
<dbReference type="GO" id="GO:0005783">
    <property type="term" value="C:endoplasmic reticulum"/>
    <property type="evidence" value="ECO:0007669"/>
    <property type="project" value="TreeGrafter"/>
</dbReference>
<organism evidence="5 6">
    <name type="scientific">Hibiscus trionum</name>
    <name type="common">Flower of an hour</name>
    <dbReference type="NCBI Taxonomy" id="183268"/>
    <lineage>
        <taxon>Eukaryota</taxon>
        <taxon>Viridiplantae</taxon>
        <taxon>Streptophyta</taxon>
        <taxon>Embryophyta</taxon>
        <taxon>Tracheophyta</taxon>
        <taxon>Spermatophyta</taxon>
        <taxon>Magnoliopsida</taxon>
        <taxon>eudicotyledons</taxon>
        <taxon>Gunneridae</taxon>
        <taxon>Pentapetalae</taxon>
        <taxon>rosids</taxon>
        <taxon>malvids</taxon>
        <taxon>Malvales</taxon>
        <taxon>Malvaceae</taxon>
        <taxon>Malvoideae</taxon>
        <taxon>Hibiscus</taxon>
    </lineage>
</organism>
<comment type="caution">
    <text evidence="5">The sequence shown here is derived from an EMBL/GenBank/DDBJ whole genome shotgun (WGS) entry which is preliminary data.</text>
</comment>
<dbReference type="SUPFAM" id="SSF56801">
    <property type="entry name" value="Acetyl-CoA synthetase-like"/>
    <property type="match status" value="1"/>
</dbReference>
<evidence type="ECO:0000259" key="4">
    <source>
        <dbReference type="Pfam" id="PF00501"/>
    </source>
</evidence>
<keyword evidence="6" id="KW-1185">Reference proteome</keyword>
<evidence type="ECO:0000256" key="3">
    <source>
        <dbReference type="SAM" id="Phobius"/>
    </source>
</evidence>
<comment type="pathway">
    <text evidence="2">Lipid metabolism; fatty acid metabolism.</text>
</comment>
<keyword evidence="3" id="KW-0472">Membrane</keyword>
<gene>
    <name evidence="5" type="ORF">HRI_001511400</name>
</gene>
<name>A0A9W7HJB8_HIBTR</name>
<keyword evidence="3" id="KW-0812">Transmembrane</keyword>
<evidence type="ECO:0000313" key="6">
    <source>
        <dbReference type="Proteomes" id="UP001165190"/>
    </source>
</evidence>
<dbReference type="InterPro" id="IPR000873">
    <property type="entry name" value="AMP-dep_synth/lig_dom"/>
</dbReference>
<feature type="domain" description="AMP-dependent synthetase/ligase" evidence="4">
    <location>
        <begin position="134"/>
        <end position="183"/>
    </location>
</feature>
<dbReference type="Gene3D" id="3.40.50.12780">
    <property type="entry name" value="N-terminal domain of ligase-like"/>
    <property type="match status" value="1"/>
</dbReference>
<dbReference type="Proteomes" id="UP001165190">
    <property type="component" value="Unassembled WGS sequence"/>
</dbReference>
<dbReference type="GO" id="GO:0004467">
    <property type="term" value="F:long-chain fatty acid-CoA ligase activity"/>
    <property type="evidence" value="ECO:0007669"/>
    <property type="project" value="TreeGrafter"/>
</dbReference>
<dbReference type="PANTHER" id="PTHR43272:SF92">
    <property type="entry name" value="LONG CHAIN ACYL-COA SYNTHETASE 8"/>
    <property type="match status" value="1"/>
</dbReference>
<proteinExistence type="predicted"/>
<dbReference type="AlphaFoldDB" id="A0A9W7HJB8"/>
<dbReference type="OrthoDB" id="1744694at2759"/>
<reference evidence="5" key="1">
    <citation type="submission" date="2023-05" db="EMBL/GenBank/DDBJ databases">
        <title>Genome and transcriptome analyses reveal genes involved in the formation of fine ridges on petal epidermal cells in Hibiscus trionum.</title>
        <authorList>
            <person name="Koshimizu S."/>
            <person name="Masuda S."/>
            <person name="Ishii T."/>
            <person name="Shirasu K."/>
            <person name="Hoshino A."/>
            <person name="Arita M."/>
        </authorList>
    </citation>
    <scope>NUCLEOTIDE SEQUENCE</scope>
    <source>
        <strain evidence="5">Hamamatsu line</strain>
    </source>
</reference>
<sequence length="218" mass="24230">MKNTNATTLAKPLTKKVDFSDYLSSFMKSYGTSRIVGAVVAAVVVPVLFSSILMGKKNGKKRGVPIEVGGEAGYAVRNARMHELAQFPWEGATTIAALFEQCCEKYSRNPCLGTRKVIKKDVVTASDGRRFEKLHLGDYEWQTYGQVYQRACHFASGLVNFGHNVVTRVVIFSETQAEWQITFQIFQIIVAAINKRKMELPAVGSSLSFGEDGKKMKF</sequence>
<dbReference type="Pfam" id="PF00501">
    <property type="entry name" value="AMP-binding"/>
    <property type="match status" value="1"/>
</dbReference>
<protein>
    <recommendedName>
        <fullName evidence="4">AMP-dependent synthetase/ligase domain-containing protein</fullName>
    </recommendedName>
</protein>
<comment type="cofactor">
    <cofactor evidence="1">
        <name>Mg(2+)</name>
        <dbReference type="ChEBI" id="CHEBI:18420"/>
    </cofactor>
</comment>
<keyword evidence="3" id="KW-1133">Transmembrane helix</keyword>
<evidence type="ECO:0000256" key="2">
    <source>
        <dbReference type="ARBA" id="ARBA00004872"/>
    </source>
</evidence>
<evidence type="ECO:0000256" key="1">
    <source>
        <dbReference type="ARBA" id="ARBA00001946"/>
    </source>
</evidence>
<evidence type="ECO:0000313" key="5">
    <source>
        <dbReference type="EMBL" id="GMI78421.1"/>
    </source>
</evidence>
<dbReference type="EMBL" id="BSYR01000016">
    <property type="protein sequence ID" value="GMI78421.1"/>
    <property type="molecule type" value="Genomic_DNA"/>
</dbReference>